<comment type="caution">
    <text evidence="1">The sequence shown here is derived from an EMBL/GenBank/DDBJ whole genome shotgun (WGS) entry which is preliminary data.</text>
</comment>
<reference evidence="1 2" key="1">
    <citation type="submission" date="2020-05" db="EMBL/GenBank/DDBJ databases">
        <title>Vigna angularis (adzuki bean) Var. LongXiaoDou No. 4 denovo assembly.</title>
        <authorList>
            <person name="Xiang H."/>
        </authorList>
    </citation>
    <scope>NUCLEOTIDE SEQUENCE [LARGE SCALE GENOMIC DNA]</scope>
    <source>
        <tissue evidence="1">Leaf</tissue>
    </source>
</reference>
<sequence>MGYHVGVLVLINDASVFELDVEVLINGMQCPSDGQIVLQLYGYFSSHQILEEVSELKDVDAIMNNEWHDPEGTVLRSKPRNNANATVA</sequence>
<evidence type="ECO:0000313" key="1">
    <source>
        <dbReference type="EMBL" id="KAG2405773.1"/>
    </source>
</evidence>
<accession>A0A8T0L628</accession>
<dbReference type="AlphaFoldDB" id="A0A8T0L628"/>
<organism evidence="1 2">
    <name type="scientific">Phaseolus angularis</name>
    <name type="common">Azuki bean</name>
    <name type="synonym">Vigna angularis</name>
    <dbReference type="NCBI Taxonomy" id="3914"/>
    <lineage>
        <taxon>Eukaryota</taxon>
        <taxon>Viridiplantae</taxon>
        <taxon>Streptophyta</taxon>
        <taxon>Embryophyta</taxon>
        <taxon>Tracheophyta</taxon>
        <taxon>Spermatophyta</taxon>
        <taxon>Magnoliopsida</taxon>
        <taxon>eudicotyledons</taxon>
        <taxon>Gunneridae</taxon>
        <taxon>Pentapetalae</taxon>
        <taxon>rosids</taxon>
        <taxon>fabids</taxon>
        <taxon>Fabales</taxon>
        <taxon>Fabaceae</taxon>
        <taxon>Papilionoideae</taxon>
        <taxon>50 kb inversion clade</taxon>
        <taxon>NPAAA clade</taxon>
        <taxon>indigoferoid/millettioid clade</taxon>
        <taxon>Phaseoleae</taxon>
        <taxon>Vigna</taxon>
    </lineage>
</organism>
<dbReference type="EMBL" id="JABFOF010000002">
    <property type="protein sequence ID" value="KAG2405773.1"/>
    <property type="molecule type" value="Genomic_DNA"/>
</dbReference>
<gene>
    <name evidence="1" type="ORF">HKW66_Vig0050280</name>
</gene>
<protein>
    <submittedName>
        <fullName evidence="1">Uncharacterized protein</fullName>
    </submittedName>
</protein>
<dbReference type="Proteomes" id="UP000743370">
    <property type="component" value="Unassembled WGS sequence"/>
</dbReference>
<proteinExistence type="predicted"/>
<evidence type="ECO:0000313" key="2">
    <source>
        <dbReference type="Proteomes" id="UP000743370"/>
    </source>
</evidence>
<name>A0A8T0L628_PHAAN</name>